<dbReference type="SMART" id="SM00322">
    <property type="entry name" value="KH"/>
    <property type="match status" value="1"/>
</dbReference>
<keyword evidence="4 6" id="KW-0689">Ribosomal protein</keyword>
<dbReference type="GO" id="GO:0022627">
    <property type="term" value="C:cytosolic small ribosomal subunit"/>
    <property type="evidence" value="ECO:0007669"/>
    <property type="project" value="UniProtKB-UniRule"/>
</dbReference>
<keyword evidence="2 6" id="KW-0699">rRNA-binding</keyword>
<gene>
    <name evidence="6" type="primary">rps3</name>
</gene>
<reference evidence="9" key="1">
    <citation type="journal article" date="2017" name="Nature">
        <title>Metagenomic exploration of ASGARD archaea illuminates the origin of cellular complexity in eukaryotes.</title>
        <authorList>
            <person name="Zaremba-Niedzwiedzka K."/>
            <person name="Caceres E.F."/>
            <person name="Saw J.H.W."/>
            <person name="Backstrom D."/>
            <person name="Juzokaite L."/>
            <person name="Vancaester E."/>
            <person name="Seitz K.W."/>
            <person name="Anantharaman K."/>
            <person name="Starnawski P."/>
            <person name="Kjeldsen K.U."/>
            <person name="Stott M.B."/>
            <person name="Nunoura T."/>
            <person name="Banfield J.F."/>
            <person name="Schramm A."/>
            <person name="Baker B.J."/>
            <person name="Spang A."/>
            <person name="Ettema T.J.G."/>
        </authorList>
    </citation>
    <scope>NUCLEOTIDE SEQUENCE</scope>
    <source>
        <strain evidence="9">TIV_3</strain>
    </source>
</reference>
<dbReference type="InterPro" id="IPR027488">
    <property type="entry name" value="Ribosomal_uS3_arc"/>
</dbReference>
<dbReference type="SUPFAM" id="SSF54814">
    <property type="entry name" value="Prokaryotic type KH domain (KH-domain type II)"/>
    <property type="match status" value="1"/>
</dbReference>
<evidence type="ECO:0000256" key="2">
    <source>
        <dbReference type="ARBA" id="ARBA00022730"/>
    </source>
</evidence>
<dbReference type="Pfam" id="PF00189">
    <property type="entry name" value="Ribosomal_S3_C"/>
    <property type="match status" value="1"/>
</dbReference>
<dbReference type="InterPro" id="IPR001351">
    <property type="entry name" value="Ribosomal_uS3_C"/>
</dbReference>
<dbReference type="Pfam" id="PF07650">
    <property type="entry name" value="KH_2"/>
    <property type="match status" value="1"/>
</dbReference>
<evidence type="ECO:0000256" key="7">
    <source>
        <dbReference type="RuleBase" id="RU003624"/>
    </source>
</evidence>
<dbReference type="EMBL" id="KX764928">
    <property type="protein sequence ID" value="AOZ56015.1"/>
    <property type="molecule type" value="Genomic_DNA"/>
</dbReference>
<dbReference type="InterPro" id="IPR036419">
    <property type="entry name" value="Ribosomal_S3_C_sf"/>
</dbReference>
<dbReference type="PROSITE" id="PS00548">
    <property type="entry name" value="RIBOSOMAL_S3"/>
    <property type="match status" value="1"/>
</dbReference>
<keyword evidence="3 6" id="KW-0694">RNA-binding</keyword>
<accession>A0A1L2JJY8</accession>
<organism evidence="9">
    <name type="scientific">uncultured korarchaeote</name>
    <dbReference type="NCBI Taxonomy" id="161241"/>
    <lineage>
        <taxon>Archaea</taxon>
        <taxon>Thermoproteota</taxon>
        <taxon>environmental samples</taxon>
    </lineage>
</organism>
<evidence type="ECO:0000256" key="6">
    <source>
        <dbReference type="HAMAP-Rule" id="MF_01309"/>
    </source>
</evidence>
<dbReference type="InterPro" id="IPR004044">
    <property type="entry name" value="KH_dom_type_2"/>
</dbReference>
<protein>
    <recommendedName>
        <fullName evidence="6">Small ribosomal subunit protein uS3</fullName>
    </recommendedName>
</protein>
<dbReference type="InterPro" id="IPR004087">
    <property type="entry name" value="KH_dom"/>
</dbReference>
<dbReference type="InterPro" id="IPR015946">
    <property type="entry name" value="KH_dom-like_a/b"/>
</dbReference>
<dbReference type="InterPro" id="IPR005703">
    <property type="entry name" value="Ribosomal_uS3_euk/arc"/>
</dbReference>
<dbReference type="PANTHER" id="PTHR11760">
    <property type="entry name" value="30S/40S RIBOSOMAL PROTEIN S3"/>
    <property type="match status" value="1"/>
</dbReference>
<evidence type="ECO:0000256" key="1">
    <source>
        <dbReference type="ARBA" id="ARBA00010761"/>
    </source>
</evidence>
<dbReference type="GO" id="GO:0003735">
    <property type="term" value="F:structural constituent of ribosome"/>
    <property type="evidence" value="ECO:0007669"/>
    <property type="project" value="UniProtKB-UniRule"/>
</dbReference>
<evidence type="ECO:0000259" key="8">
    <source>
        <dbReference type="PROSITE" id="PS50823"/>
    </source>
</evidence>
<dbReference type="NCBIfam" id="NF003219">
    <property type="entry name" value="PRK04191.1"/>
    <property type="match status" value="1"/>
</dbReference>
<dbReference type="GO" id="GO:0019843">
    <property type="term" value="F:rRNA binding"/>
    <property type="evidence" value="ECO:0007669"/>
    <property type="project" value="UniProtKB-UniRule"/>
</dbReference>
<dbReference type="SUPFAM" id="SSF54821">
    <property type="entry name" value="Ribosomal protein S3 C-terminal domain"/>
    <property type="match status" value="1"/>
</dbReference>
<comment type="subunit">
    <text evidence="6">Part of the 30S ribosomal subunit.</text>
</comment>
<sequence length="224" mass="25664">MSMEKKPKSIVRRVLEESYLRVALDEFLREALERAGYSKLQLIRAPIRDRLVLSVERPSIVIGKHGKNALRLSRMLEEKFKLNSPRIETIELDRPYLVASIAANRIARMIERGYKPRRAASLILRRIMESGALGAEIRIKGKISGERARRLVLRDGVMLKSGQPALELVDEGVAEAMLKQGVIGVKVKILRSERLPDEYEIDHERAKVLYDQMITKEPQAEEER</sequence>
<dbReference type="HAMAP" id="MF_01309_A">
    <property type="entry name" value="Ribosomal_uS3_A"/>
    <property type="match status" value="1"/>
</dbReference>
<dbReference type="AlphaFoldDB" id="A0A1L2JJY8"/>
<dbReference type="GO" id="GO:0006412">
    <property type="term" value="P:translation"/>
    <property type="evidence" value="ECO:0007669"/>
    <property type="project" value="UniProtKB-UniRule"/>
</dbReference>
<evidence type="ECO:0000256" key="3">
    <source>
        <dbReference type="ARBA" id="ARBA00022884"/>
    </source>
</evidence>
<dbReference type="PANTHER" id="PTHR11760:SF32">
    <property type="entry name" value="SMALL RIBOSOMAL SUBUNIT PROTEIN US3"/>
    <property type="match status" value="1"/>
</dbReference>
<name>A0A1L2JJY8_9CREN</name>
<keyword evidence="5 6" id="KW-0687">Ribonucleoprotein</keyword>
<feature type="domain" description="KH type-2" evidence="8">
    <location>
        <begin position="24"/>
        <end position="93"/>
    </location>
</feature>
<dbReference type="PROSITE" id="PS50823">
    <property type="entry name" value="KH_TYPE_2"/>
    <property type="match status" value="1"/>
</dbReference>
<dbReference type="InterPro" id="IPR009019">
    <property type="entry name" value="KH_sf_prok-type"/>
</dbReference>
<dbReference type="NCBIfam" id="TIGR01008">
    <property type="entry name" value="uS3_euk_arch"/>
    <property type="match status" value="1"/>
</dbReference>
<dbReference type="Gene3D" id="3.30.300.20">
    <property type="match status" value="1"/>
</dbReference>
<evidence type="ECO:0000313" key="9">
    <source>
        <dbReference type="EMBL" id="AOZ56015.1"/>
    </source>
</evidence>
<dbReference type="InterPro" id="IPR057258">
    <property type="entry name" value="Ribosomal_uS3"/>
</dbReference>
<comment type="similarity">
    <text evidence="1 6 7">Belongs to the universal ribosomal protein uS3 family.</text>
</comment>
<evidence type="ECO:0000256" key="4">
    <source>
        <dbReference type="ARBA" id="ARBA00022980"/>
    </source>
</evidence>
<dbReference type="InterPro" id="IPR018280">
    <property type="entry name" value="Ribosomal_uS3_CS"/>
</dbReference>
<evidence type="ECO:0000256" key="5">
    <source>
        <dbReference type="ARBA" id="ARBA00023274"/>
    </source>
</evidence>
<proteinExistence type="inferred from homology"/>
<dbReference type="Gene3D" id="3.30.1140.32">
    <property type="entry name" value="Ribosomal protein S3, C-terminal domain"/>
    <property type="match status" value="1"/>
</dbReference>
<dbReference type="CDD" id="cd02411">
    <property type="entry name" value="KH-II_30S_S3_arch"/>
    <property type="match status" value="1"/>
</dbReference>
<comment type="function">
    <text evidence="6">Binds the lower part of the 30S subunit head.</text>
</comment>